<dbReference type="Pfam" id="PF00665">
    <property type="entry name" value="rve"/>
    <property type="match status" value="1"/>
</dbReference>
<evidence type="ECO:0000256" key="1">
    <source>
        <dbReference type="ARBA" id="ARBA00004370"/>
    </source>
</evidence>
<dbReference type="CDD" id="cd00112">
    <property type="entry name" value="LDLa"/>
    <property type="match status" value="1"/>
</dbReference>
<dbReference type="SUPFAM" id="SSF81321">
    <property type="entry name" value="Family A G protein-coupled receptor-like"/>
    <property type="match status" value="1"/>
</dbReference>
<evidence type="ECO:0000313" key="14">
    <source>
        <dbReference type="Proteomes" id="UP000663838"/>
    </source>
</evidence>
<feature type="region of interest" description="Disordered" evidence="8">
    <location>
        <begin position="2171"/>
        <end position="2219"/>
    </location>
</feature>
<dbReference type="EMBL" id="CAJOBS010001420">
    <property type="protein sequence ID" value="CAF4728703.1"/>
    <property type="molecule type" value="Genomic_DNA"/>
</dbReference>
<dbReference type="Gene3D" id="1.10.340.70">
    <property type="match status" value="1"/>
</dbReference>
<feature type="disulfide bond" evidence="6">
    <location>
        <begin position="870"/>
        <end position="879"/>
    </location>
</feature>
<dbReference type="InterPro" id="IPR012337">
    <property type="entry name" value="RNaseH-like_sf"/>
</dbReference>
<feature type="compositionally biased region" description="Polar residues" evidence="8">
    <location>
        <begin position="2171"/>
        <end position="2181"/>
    </location>
</feature>
<dbReference type="SUPFAM" id="SSF53098">
    <property type="entry name" value="Ribonuclease H-like"/>
    <property type="match status" value="1"/>
</dbReference>
<dbReference type="PROSITE" id="PS50262">
    <property type="entry name" value="G_PROTEIN_RECEP_F1_2"/>
    <property type="match status" value="1"/>
</dbReference>
<dbReference type="PROSITE" id="PS50068">
    <property type="entry name" value="LDLRA_2"/>
    <property type="match status" value="2"/>
</dbReference>
<evidence type="ECO:0000256" key="2">
    <source>
        <dbReference type="ARBA" id="ARBA00022692"/>
    </source>
</evidence>
<evidence type="ECO:0000259" key="12">
    <source>
        <dbReference type="PROSITE" id="PS50994"/>
    </source>
</evidence>
<dbReference type="FunFam" id="3.30.420.10:FF:000032">
    <property type="entry name" value="Retrovirus-related Pol polyprotein from transposon 297-like Protein"/>
    <property type="match status" value="1"/>
</dbReference>
<dbReference type="GO" id="GO:0016020">
    <property type="term" value="C:membrane"/>
    <property type="evidence" value="ECO:0007669"/>
    <property type="project" value="UniProtKB-SubCell"/>
</dbReference>
<comment type="caution">
    <text evidence="13">The sequence shown here is derived from an EMBL/GenBank/DDBJ whole genome shotgun (WGS) entry which is preliminary data.</text>
</comment>
<protein>
    <submittedName>
        <fullName evidence="13">Uncharacterized protein</fullName>
    </submittedName>
</protein>
<evidence type="ECO:0000256" key="6">
    <source>
        <dbReference type="PROSITE-ProRule" id="PRU00076"/>
    </source>
</evidence>
<evidence type="ECO:0000256" key="9">
    <source>
        <dbReference type="SAM" id="Phobius"/>
    </source>
</evidence>
<feature type="transmembrane region" description="Helical" evidence="9">
    <location>
        <begin position="1355"/>
        <end position="1377"/>
    </location>
</feature>
<feature type="disulfide bond" evidence="7">
    <location>
        <begin position="508"/>
        <end position="526"/>
    </location>
</feature>
<dbReference type="Proteomes" id="UP000663838">
    <property type="component" value="Unassembled WGS sequence"/>
</dbReference>
<feature type="disulfide bond" evidence="7">
    <location>
        <begin position="520"/>
        <end position="535"/>
    </location>
</feature>
<dbReference type="PROSITE" id="PS00022">
    <property type="entry name" value="EGF_1"/>
    <property type="match status" value="4"/>
</dbReference>
<organism evidence="13 14">
    <name type="scientific">Rotaria socialis</name>
    <dbReference type="NCBI Taxonomy" id="392032"/>
    <lineage>
        <taxon>Eukaryota</taxon>
        <taxon>Metazoa</taxon>
        <taxon>Spiralia</taxon>
        <taxon>Gnathifera</taxon>
        <taxon>Rotifera</taxon>
        <taxon>Eurotatoria</taxon>
        <taxon>Bdelloidea</taxon>
        <taxon>Philodinida</taxon>
        <taxon>Philodinidae</taxon>
        <taxon>Rotaria</taxon>
    </lineage>
</organism>
<evidence type="ECO:0000259" key="10">
    <source>
        <dbReference type="PROSITE" id="PS50026"/>
    </source>
</evidence>
<dbReference type="Gene3D" id="2.10.25.10">
    <property type="entry name" value="Laminin"/>
    <property type="match status" value="1"/>
</dbReference>
<feature type="disulfide bond" evidence="6">
    <location>
        <begin position="948"/>
        <end position="957"/>
    </location>
</feature>
<comment type="caution">
    <text evidence="6">Lacks conserved residue(s) required for the propagation of feature annotation.</text>
</comment>
<dbReference type="GO" id="GO:0015074">
    <property type="term" value="P:DNA integration"/>
    <property type="evidence" value="ECO:0007669"/>
    <property type="project" value="InterPro"/>
</dbReference>
<dbReference type="PANTHER" id="PTHR37984:SF15">
    <property type="entry name" value="INTEGRASE CATALYTIC DOMAIN-CONTAINING PROTEIN"/>
    <property type="match status" value="1"/>
</dbReference>
<dbReference type="PROSITE" id="PS50026">
    <property type="entry name" value="EGF_3"/>
    <property type="match status" value="3"/>
</dbReference>
<feature type="domain" description="EGF-like" evidence="10">
    <location>
        <begin position="917"/>
        <end position="958"/>
    </location>
</feature>
<feature type="compositionally biased region" description="Acidic residues" evidence="8">
    <location>
        <begin position="2183"/>
        <end position="2193"/>
    </location>
</feature>
<keyword evidence="3 9" id="KW-1133">Transmembrane helix</keyword>
<feature type="compositionally biased region" description="Basic residues" evidence="8">
    <location>
        <begin position="2321"/>
        <end position="2332"/>
    </location>
</feature>
<dbReference type="InterPro" id="IPR002172">
    <property type="entry name" value="LDrepeatLR_classA_rpt"/>
</dbReference>
<feature type="domain" description="Integrase catalytic" evidence="12">
    <location>
        <begin position="1628"/>
        <end position="1792"/>
    </location>
</feature>
<feature type="disulfide bond" evidence="7">
    <location>
        <begin position="607"/>
        <end position="622"/>
    </location>
</feature>
<dbReference type="Gene3D" id="3.30.420.10">
    <property type="entry name" value="Ribonuclease H-like superfamily/Ribonuclease H"/>
    <property type="match status" value="1"/>
</dbReference>
<gene>
    <name evidence="13" type="ORF">TOA249_LOCUS18755</name>
</gene>
<reference evidence="13" key="1">
    <citation type="submission" date="2021-02" db="EMBL/GenBank/DDBJ databases">
        <authorList>
            <person name="Nowell W R."/>
        </authorList>
    </citation>
    <scope>NUCLEOTIDE SEQUENCE</scope>
</reference>
<evidence type="ECO:0000256" key="3">
    <source>
        <dbReference type="ARBA" id="ARBA00022989"/>
    </source>
</evidence>
<feature type="domain" description="EGF-like" evidence="10">
    <location>
        <begin position="881"/>
        <end position="916"/>
    </location>
</feature>
<feature type="region of interest" description="Disordered" evidence="8">
    <location>
        <begin position="2306"/>
        <end position="2332"/>
    </location>
</feature>
<dbReference type="PROSITE" id="PS50994">
    <property type="entry name" value="INTEGRASE"/>
    <property type="match status" value="1"/>
</dbReference>
<feature type="domain" description="EGF-like" evidence="10">
    <location>
        <begin position="844"/>
        <end position="880"/>
    </location>
</feature>
<keyword evidence="4 9" id="KW-0472">Membrane</keyword>
<feature type="transmembrane region" description="Helical" evidence="9">
    <location>
        <begin position="1218"/>
        <end position="1242"/>
    </location>
</feature>
<dbReference type="GO" id="GO:0003676">
    <property type="term" value="F:nucleic acid binding"/>
    <property type="evidence" value="ECO:0007669"/>
    <property type="project" value="InterPro"/>
</dbReference>
<feature type="transmembrane region" description="Helical" evidence="9">
    <location>
        <begin position="1186"/>
        <end position="1206"/>
    </location>
</feature>
<comment type="subcellular location">
    <subcellularLocation>
        <location evidence="1">Membrane</location>
    </subcellularLocation>
</comment>
<dbReference type="PRINTS" id="PR00261">
    <property type="entry name" value="LDLRECEPTOR"/>
</dbReference>
<dbReference type="PANTHER" id="PTHR37984">
    <property type="entry name" value="PROTEIN CBG26694"/>
    <property type="match status" value="1"/>
</dbReference>
<evidence type="ECO:0000256" key="4">
    <source>
        <dbReference type="ARBA" id="ARBA00023136"/>
    </source>
</evidence>
<evidence type="ECO:0000256" key="7">
    <source>
        <dbReference type="PROSITE-ProRule" id="PRU00124"/>
    </source>
</evidence>
<name>A0A821JUT7_9BILA</name>
<feature type="transmembrane region" description="Helical" evidence="9">
    <location>
        <begin position="1254"/>
        <end position="1280"/>
    </location>
</feature>
<feature type="transmembrane region" description="Helical" evidence="9">
    <location>
        <begin position="1403"/>
        <end position="1423"/>
    </location>
</feature>
<dbReference type="InterPro" id="IPR050951">
    <property type="entry name" value="Retrovirus_Pol_polyprotein"/>
</dbReference>
<dbReference type="SMART" id="SM00192">
    <property type="entry name" value="LDLa"/>
    <property type="match status" value="6"/>
</dbReference>
<dbReference type="InterPro" id="IPR000742">
    <property type="entry name" value="EGF"/>
</dbReference>
<accession>A0A821JUT7</accession>
<feature type="compositionally biased region" description="Basic and acidic residues" evidence="8">
    <location>
        <begin position="2194"/>
        <end position="2213"/>
    </location>
</feature>
<evidence type="ECO:0000259" key="11">
    <source>
        <dbReference type="PROSITE" id="PS50262"/>
    </source>
</evidence>
<keyword evidence="6" id="KW-0245">EGF-like domain</keyword>
<dbReference type="InterPro" id="IPR001584">
    <property type="entry name" value="Integrase_cat-core"/>
</dbReference>
<sequence>MNFGVEDIVKYCIRPTDGRNPTMSNFVGPNHRNFTFDELQRLNVTSRDVLLWSSSIDLAERYQFYIDQSTKSSQLNELFFNCTPPWFGVRCQYALELVSNVADRILNVPWKSDITDAITHQTCYILLECDRGPAPMCLDWREICDGRIDCFNNGVDESQCFELEINECNDDEYRCYNGLCISRIFLDDPFYEAECLDKSDLWAETDCPNAYLRRNIFECAEHACPPDEGRFPCGDGQCVEDFDKCQNGRHILLAQSLSVQGYLAYDCWIAVCCLSKITDQINGVSCEQFVNLSQVLPGLETCEYPVQFPTIPVLLGHVRFLYYPKQILNISLELALIPDYVCYDEQLCDFLRPTFYHGNLTCRHRYEMGLKSDVELKDWKSIIDSIKPYFHGCISFHYHNIEPHNSSLYACKNSSKYISKYRLIDGISDCALNDDEQVSELSCSLNHPFRLQCLNEIHCQSISLLRNICQFGRQNNFDEILFYEICDRVTDLSPMIINGRNHSDETDCENWQCNNIYTRCDGFWSCPHGEDEENCTRSICPKDLLPCISLNRSVLICLPANQVGDGIIDCLGASDEIEYCRESNEHYRIRGFYCSNDRICVQHGELCNGNQDCLLGDDENVCAHRSQLCEKSNFHNLTDAEYVFCQIGSIMKPSFSLETASIYPPLPIVQINPVNNQLNEQYIYSSPGKFSQPNICNYGLQVYHWLGLDNISIVSFCPPNYYGDRCQFQNQRVSVTLRLGLVERQLPYTIVISLFEDDNDRQEIYSYHQLTYLPKDGCGRSLSMYLLYSARPKNNSKNCSIHIDAFDKNSLTYIASWHLKVPFLFLPVNRLAVFLTLPISRTLHHSHCPLECYKGTCVKYLNEEHFFCLCYSGWSGAKCHIQIDCTNCSSNSICVGTIQNRPICVCRLGKFGPRCLLDQSCPEKFCENDGRCVMIDERMINKSYVCICPQSFFGVRCEQIKPKLEVSFLNMEVPSYTYAFIYQDTTYRQPELLHIILQKVKMFQNIITFYTRSAFRIVILKTDINYYLAVLQQNKSTNISTTIGPSQRCVPYQELFSPKLLTLPRIHRLKNYHVPCQNNVGLQCFMDELYMCLCTVEHHSNCFLFDSNMTFECIDDLYCENGGICLQHKAECPESILCVCTDCFFGNRCQFYAKGIGLTLDDMLRYAIQPNVTFRNQSIIVQSSSAIIMFLFVVGLLNSLLTYLVFRHPNCRQTGSGMYLHVSSIVSGLTISTLTMKFWFVVITHTYQSIDRHILLGGCISIEIALKLFLYISNWLNAFVAIERVITVIKGIHFNKSKSKFIARWTLRLLPFVILGSMSHEFIYRGLFDDYEEQRVWCVFHYSQSVQNYSTTIQLFHFIVPFLMNLFSAVFIIFSLARRRVVIQNQQRYAQQFLAQLKKNKQLIVSPIVLVILSVPRLLITLFSGCVKASRSPWLYLLGSNSPSSGSFSPSSRSFSPSSRSFPPSYRIIERSKISRITKFILKLRNQSLNNKNDTAILSSDTLNKENRTIPISIEQLIQAQQNDNYAKKILNNIKNYKHYIINDNLLMRRTNPPVPYVPQGDLRKTIFNIYHDTAANGAHFGRDKTMYKIKQRYFWPSMYKDIDNYVKSGILCAQFNPRRQKTPGTLKPIQPPDGVWQLVAMDYHGPITPTTQRGNKYIISLTDVLSKFVITKAVRDNTTHTAVRFLKEGVISKFGTPRCILTDNGTHFTSTMMDELIKQIGTTHLYSTPYHPQTNGQVERYNSTMDAKIAALSNLRKTDWDDELPFVTFNYNTSIHSSTKQIPFEMMYGRSPVLPFDPQDTHVTLSYDPEHSKKLNQFLLRLNEQAKINIIKNQERYKQRYDVNRSNPTYKIGDLVLCKTLNIRHKFDIRYEGPFKIITQLTPKTFIIQHVKKSTLYRQVTTDKLHEHEFASRFPPFQPYHYQQYFINYNTSEQTLQHLIEAVKNSTSFTLDTESVCIPYQPNKPALIQLQVIQENLFSYVIMIEVCHLPHENTEKFQLIRELFGYLFDPNNDIYVWGSIDELDKFMEFHLFSSNQTYRSNNINSQDDFKKLVSAAPLGLKFPQNYWYDHHPHQLILSSTTNDTSCTCETCLIIQLNNPWSLQDAVGYLLNQWLDKRYTCSSFDIGLDPTLFHRNSNETEHRNIVATYAANDCLAIHQILVHTNVLNNEQQTRESSQQPELNVEDISSDDDNEQQHESLNEQRREPLTEEQRHKIHNRSCTLKQRKRYYRNEIIRRNIDRRFTIRNIKKILRQHQIKLYIINISTSSSDNSRSLYIGIRNESKLEEYRITIKSLFTTQHFNQFRNKQQRLTSSDKDDRYKHQHRHNPRENL</sequence>
<dbReference type="Gene3D" id="1.20.1070.10">
    <property type="entry name" value="Rhodopsin 7-helix transmembrane proteins"/>
    <property type="match status" value="1"/>
</dbReference>
<feature type="domain" description="G-protein coupled receptors family 1 profile" evidence="11">
    <location>
        <begin position="1197"/>
        <end position="1424"/>
    </location>
</feature>
<dbReference type="InterPro" id="IPR041588">
    <property type="entry name" value="Integrase_H2C2"/>
</dbReference>
<proteinExistence type="predicted"/>
<evidence type="ECO:0000256" key="8">
    <source>
        <dbReference type="SAM" id="MobiDB-lite"/>
    </source>
</evidence>
<evidence type="ECO:0000256" key="5">
    <source>
        <dbReference type="ARBA" id="ARBA00023157"/>
    </source>
</evidence>
<dbReference type="SUPFAM" id="SSF57196">
    <property type="entry name" value="EGF/Laminin"/>
    <property type="match status" value="1"/>
</dbReference>
<evidence type="ECO:0000313" key="13">
    <source>
        <dbReference type="EMBL" id="CAF4728703.1"/>
    </source>
</evidence>
<dbReference type="PROSITE" id="PS01186">
    <property type="entry name" value="EGF_2"/>
    <property type="match status" value="1"/>
</dbReference>
<dbReference type="InterPro" id="IPR017452">
    <property type="entry name" value="GPCR_Rhodpsn_7TM"/>
</dbReference>
<keyword evidence="5 6" id="KW-1015">Disulfide bond</keyword>
<feature type="disulfide bond" evidence="6">
    <location>
        <begin position="906"/>
        <end position="915"/>
    </location>
</feature>
<keyword evidence="2 9" id="KW-0812">Transmembrane</keyword>
<dbReference type="InterPro" id="IPR036397">
    <property type="entry name" value="RNaseH_sf"/>
</dbReference>
<dbReference type="SMART" id="SM00181">
    <property type="entry name" value="EGF"/>
    <property type="match status" value="4"/>
</dbReference>
<feature type="transmembrane region" description="Helical" evidence="9">
    <location>
        <begin position="1301"/>
        <end position="1319"/>
    </location>
</feature>
<dbReference type="Pfam" id="PF17921">
    <property type="entry name" value="Integrase_H2C2"/>
    <property type="match status" value="1"/>
</dbReference>